<protein>
    <submittedName>
        <fullName evidence="2">Uncharacterized protein</fullName>
    </submittedName>
</protein>
<feature type="compositionally biased region" description="Polar residues" evidence="1">
    <location>
        <begin position="97"/>
        <end position="107"/>
    </location>
</feature>
<dbReference type="PANTHER" id="PTHR31094">
    <property type="entry name" value="RIKEN CDNA 2310061I04 GENE"/>
    <property type="match status" value="1"/>
</dbReference>
<proteinExistence type="predicted"/>
<evidence type="ECO:0000256" key="1">
    <source>
        <dbReference type="SAM" id="MobiDB-lite"/>
    </source>
</evidence>
<evidence type="ECO:0000313" key="3">
    <source>
        <dbReference type="Proteomes" id="UP000485058"/>
    </source>
</evidence>
<name>A0A6A0AB61_HAELA</name>
<feature type="region of interest" description="Disordered" evidence="1">
    <location>
        <begin position="73"/>
        <end position="109"/>
    </location>
</feature>
<dbReference type="PANTHER" id="PTHR31094:SF2">
    <property type="entry name" value="RIKEN CDNA 2310061I04 GENE"/>
    <property type="match status" value="1"/>
</dbReference>
<dbReference type="EMBL" id="BLLF01004421">
    <property type="protein sequence ID" value="GFH29573.1"/>
    <property type="molecule type" value="Genomic_DNA"/>
</dbReference>
<evidence type="ECO:0000313" key="2">
    <source>
        <dbReference type="EMBL" id="GFH29573.1"/>
    </source>
</evidence>
<comment type="caution">
    <text evidence="2">The sequence shown here is derived from an EMBL/GenBank/DDBJ whole genome shotgun (WGS) entry which is preliminary data.</text>
</comment>
<gene>
    <name evidence="2" type="ORF">HaLaN_28257</name>
</gene>
<dbReference type="Proteomes" id="UP000485058">
    <property type="component" value="Unassembled WGS sequence"/>
</dbReference>
<dbReference type="Pfam" id="PF10184">
    <property type="entry name" value="DUF2358"/>
    <property type="match status" value="1"/>
</dbReference>
<sequence length="339" mass="38229">MLQHSRLPHSSERVVSLTKQPNLCSRRRAVQCSGVEKLEIASSASLPETRQHCWADLHTRANLERIYYRSGLEPPVRHQPSPPSPPAVLHEPLRVSSPPTERPQQNRNEQRTADYFANHLPRRHRVQGSSQQVWGSYGTSELRIVCLLLHPANAPHKFFGGLGLRFNRFTGIKNYKLVFWSLRFHGQLFFTKLYVEVKRIWQPTDDVIKMRWTVHGVPRVPWEAQGIFDGVSTYKLDNAGKVYEHCVDNVLLRDPPMVANSPLLAGLNLVPSSPQQQPYPGSWMLGQEVYDYSQEVLATVPSLASQNPGCHSDSDGRATSDSTFQHLCARASGGVQLST</sequence>
<dbReference type="InterPro" id="IPR018790">
    <property type="entry name" value="DUF2358"/>
</dbReference>
<dbReference type="AlphaFoldDB" id="A0A6A0AB61"/>
<feature type="non-terminal residue" evidence="2">
    <location>
        <position position="339"/>
    </location>
</feature>
<accession>A0A6A0AB61</accession>
<keyword evidence="3" id="KW-1185">Reference proteome</keyword>
<reference evidence="2 3" key="1">
    <citation type="submission" date="2020-02" db="EMBL/GenBank/DDBJ databases">
        <title>Draft genome sequence of Haematococcus lacustris strain NIES-144.</title>
        <authorList>
            <person name="Morimoto D."/>
            <person name="Nakagawa S."/>
            <person name="Yoshida T."/>
            <person name="Sawayama S."/>
        </authorList>
    </citation>
    <scope>NUCLEOTIDE SEQUENCE [LARGE SCALE GENOMIC DNA]</scope>
    <source>
        <strain evidence="2 3">NIES-144</strain>
    </source>
</reference>
<organism evidence="2 3">
    <name type="scientific">Haematococcus lacustris</name>
    <name type="common">Green alga</name>
    <name type="synonym">Haematococcus pluvialis</name>
    <dbReference type="NCBI Taxonomy" id="44745"/>
    <lineage>
        <taxon>Eukaryota</taxon>
        <taxon>Viridiplantae</taxon>
        <taxon>Chlorophyta</taxon>
        <taxon>core chlorophytes</taxon>
        <taxon>Chlorophyceae</taxon>
        <taxon>CS clade</taxon>
        <taxon>Chlamydomonadales</taxon>
        <taxon>Haematococcaceae</taxon>
        <taxon>Haematococcus</taxon>
    </lineage>
</organism>